<dbReference type="EMBL" id="MN739352">
    <property type="protein sequence ID" value="QHT00023.1"/>
    <property type="molecule type" value="Genomic_DNA"/>
</dbReference>
<dbReference type="PANTHER" id="PTHR19308">
    <property type="entry name" value="PHOSPHATIDYLCHOLINE TRANSFER PROTEIN"/>
    <property type="match status" value="1"/>
</dbReference>
<reference evidence="2" key="1">
    <citation type="journal article" date="2020" name="Nature">
        <title>Giant virus diversity and host interactions through global metagenomics.</title>
        <authorList>
            <person name="Schulz F."/>
            <person name="Roux S."/>
            <person name="Paez-Espino D."/>
            <person name="Jungbluth S."/>
            <person name="Walsh D.A."/>
            <person name="Denef V.J."/>
            <person name="McMahon K.D."/>
            <person name="Konstantinidis K.T."/>
            <person name="Eloe-Fadrosh E.A."/>
            <person name="Kyrpides N.C."/>
            <person name="Woyke T."/>
        </authorList>
    </citation>
    <scope>NUCLEOTIDE SEQUENCE</scope>
    <source>
        <strain evidence="2">GVMAG-M-3300020192-26</strain>
    </source>
</reference>
<dbReference type="Pfam" id="PF01852">
    <property type="entry name" value="START"/>
    <property type="match status" value="1"/>
</dbReference>
<dbReference type="PANTHER" id="PTHR19308:SF14">
    <property type="entry name" value="START DOMAIN-CONTAINING PROTEIN"/>
    <property type="match status" value="1"/>
</dbReference>
<dbReference type="GO" id="GO:0005737">
    <property type="term" value="C:cytoplasm"/>
    <property type="evidence" value="ECO:0007669"/>
    <property type="project" value="UniProtKB-ARBA"/>
</dbReference>
<dbReference type="Gene3D" id="3.30.530.20">
    <property type="match status" value="1"/>
</dbReference>
<organism evidence="2">
    <name type="scientific">viral metagenome</name>
    <dbReference type="NCBI Taxonomy" id="1070528"/>
    <lineage>
        <taxon>unclassified sequences</taxon>
        <taxon>metagenomes</taxon>
        <taxon>organismal metagenomes</taxon>
    </lineage>
</organism>
<evidence type="ECO:0000313" key="2">
    <source>
        <dbReference type="EMBL" id="QHT00023.1"/>
    </source>
</evidence>
<dbReference type="InterPro" id="IPR023393">
    <property type="entry name" value="START-like_dom_sf"/>
</dbReference>
<dbReference type="SUPFAM" id="SSF55961">
    <property type="entry name" value="Bet v1-like"/>
    <property type="match status" value="1"/>
</dbReference>
<name>A0A6C0C6S0_9ZZZZ</name>
<accession>A0A6C0C6S0</accession>
<dbReference type="InterPro" id="IPR002913">
    <property type="entry name" value="START_lipid-bd_dom"/>
</dbReference>
<feature type="domain" description="START" evidence="1">
    <location>
        <begin position="110"/>
        <end position="202"/>
    </location>
</feature>
<dbReference type="GO" id="GO:0008289">
    <property type="term" value="F:lipid binding"/>
    <property type="evidence" value="ECO:0007669"/>
    <property type="project" value="InterPro"/>
</dbReference>
<dbReference type="InterPro" id="IPR051213">
    <property type="entry name" value="START_lipid_transfer"/>
</dbReference>
<sequence>MEPAFNESNVHNMRPKSSGFDFEYAKSLISMTKWMFKLPGWQTVVSKDANSATSLQSKQFPNCALPHYYLDVTVKAPRAELVNKIFGVSTLQEAIVDNPNIIEFDLLESSPNFKIRRQVDRLGGIIWDRETVFIQSIFEGATSTWLVGYSVDHRGAPLKSDVFVRTNVMQSVYQFKSNNDKTTRIRRIANVNPNGWIPIAAITGKAKVSVNQFNNWVKLYDAKE</sequence>
<protein>
    <recommendedName>
        <fullName evidence="1">START domain-containing protein</fullName>
    </recommendedName>
</protein>
<dbReference type="AlphaFoldDB" id="A0A6C0C6S0"/>
<evidence type="ECO:0000259" key="1">
    <source>
        <dbReference type="Pfam" id="PF01852"/>
    </source>
</evidence>
<proteinExistence type="predicted"/>